<dbReference type="GO" id="GO:0008757">
    <property type="term" value="F:S-adenosylmethionine-dependent methyltransferase activity"/>
    <property type="evidence" value="ECO:0007669"/>
    <property type="project" value="TreeGrafter"/>
</dbReference>
<dbReference type="AlphaFoldDB" id="A0AAD9WW66"/>
<evidence type="ECO:0000256" key="2">
    <source>
        <dbReference type="ARBA" id="ARBA00022603"/>
    </source>
</evidence>
<evidence type="ECO:0000256" key="3">
    <source>
        <dbReference type="ARBA" id="ARBA00022679"/>
    </source>
</evidence>
<dbReference type="Proteomes" id="UP001280121">
    <property type="component" value="Unassembled WGS sequence"/>
</dbReference>
<name>A0AAD9WW66_9ROSI</name>
<gene>
    <name evidence="6" type="ORF">Ddye_020646</name>
</gene>
<comment type="caution">
    <text evidence="6">The sequence shown here is derived from an EMBL/GenBank/DDBJ whole genome shotgun (WGS) entry which is preliminary data.</text>
</comment>
<evidence type="ECO:0000256" key="5">
    <source>
        <dbReference type="ARBA" id="ARBA00023453"/>
    </source>
</evidence>
<accession>A0AAD9WW66</accession>
<dbReference type="Gene3D" id="3.40.50.150">
    <property type="entry name" value="Vaccinia Virus protein VP39"/>
    <property type="match status" value="1"/>
</dbReference>
<keyword evidence="7" id="KW-1185">Reference proteome</keyword>
<protein>
    <recommendedName>
        <fullName evidence="8">Caffeoyl-CoA O-methyltransferase</fullName>
    </recommendedName>
</protein>
<dbReference type="InterPro" id="IPR002935">
    <property type="entry name" value="SAM_O-MeTrfase"/>
</dbReference>
<comment type="cofactor">
    <cofactor evidence="1">
        <name>a divalent metal cation</name>
        <dbReference type="ChEBI" id="CHEBI:60240"/>
    </cofactor>
</comment>
<dbReference type="EMBL" id="JANJYI010000006">
    <property type="protein sequence ID" value="KAK2645451.1"/>
    <property type="molecule type" value="Genomic_DNA"/>
</dbReference>
<dbReference type="PANTHER" id="PTHR10509:SF82">
    <property type="entry name" value="CAFFEOYL-COA O-METHYLTRANSFERASE-LIKE"/>
    <property type="match status" value="1"/>
</dbReference>
<keyword evidence="3" id="KW-0808">Transferase</keyword>
<organism evidence="6 7">
    <name type="scientific">Dipteronia dyeriana</name>
    <dbReference type="NCBI Taxonomy" id="168575"/>
    <lineage>
        <taxon>Eukaryota</taxon>
        <taxon>Viridiplantae</taxon>
        <taxon>Streptophyta</taxon>
        <taxon>Embryophyta</taxon>
        <taxon>Tracheophyta</taxon>
        <taxon>Spermatophyta</taxon>
        <taxon>Magnoliopsida</taxon>
        <taxon>eudicotyledons</taxon>
        <taxon>Gunneridae</taxon>
        <taxon>Pentapetalae</taxon>
        <taxon>rosids</taxon>
        <taxon>malvids</taxon>
        <taxon>Sapindales</taxon>
        <taxon>Sapindaceae</taxon>
        <taxon>Hippocastanoideae</taxon>
        <taxon>Acereae</taxon>
        <taxon>Dipteronia</taxon>
    </lineage>
</organism>
<reference evidence="6" key="1">
    <citation type="journal article" date="2023" name="Plant J.">
        <title>Genome sequences and population genomics provide insights into the demographic history, inbreeding, and mutation load of two 'living fossil' tree species of Dipteronia.</title>
        <authorList>
            <person name="Feng Y."/>
            <person name="Comes H.P."/>
            <person name="Chen J."/>
            <person name="Zhu S."/>
            <person name="Lu R."/>
            <person name="Zhang X."/>
            <person name="Li P."/>
            <person name="Qiu J."/>
            <person name="Olsen K.M."/>
            <person name="Qiu Y."/>
        </authorList>
    </citation>
    <scope>NUCLEOTIDE SEQUENCE</scope>
    <source>
        <strain evidence="6">KIB01</strain>
    </source>
</reference>
<dbReference type="GO" id="GO:0032259">
    <property type="term" value="P:methylation"/>
    <property type="evidence" value="ECO:0007669"/>
    <property type="project" value="UniProtKB-KW"/>
</dbReference>
<evidence type="ECO:0000313" key="7">
    <source>
        <dbReference type="Proteomes" id="UP001280121"/>
    </source>
</evidence>
<evidence type="ECO:0008006" key="8">
    <source>
        <dbReference type="Google" id="ProtNLM"/>
    </source>
</evidence>
<dbReference type="Pfam" id="PF01596">
    <property type="entry name" value="Methyltransf_3"/>
    <property type="match status" value="1"/>
</dbReference>
<dbReference type="SUPFAM" id="SSF53335">
    <property type="entry name" value="S-adenosyl-L-methionine-dependent methyltransferases"/>
    <property type="match status" value="1"/>
</dbReference>
<proteinExistence type="inferred from homology"/>
<dbReference type="InterPro" id="IPR050362">
    <property type="entry name" value="Cation-dep_OMT"/>
</dbReference>
<dbReference type="PROSITE" id="PS51682">
    <property type="entry name" value="SAM_OMT_I"/>
    <property type="match status" value="1"/>
</dbReference>
<sequence>MKLSKVGGVVVYDNTLRGGLVAMPEEQTPENFKSGRQANLEFNKLLAGDPRVQLSHVPLGDGVTICRRIYLNFCFKHVTC</sequence>
<dbReference type="GO" id="GO:0008171">
    <property type="term" value="F:O-methyltransferase activity"/>
    <property type="evidence" value="ECO:0007669"/>
    <property type="project" value="InterPro"/>
</dbReference>
<comment type="similarity">
    <text evidence="5">Belongs to the class I-like SAM-binding methyltransferase superfamily. Cation-dependent O-methyltransferase family.</text>
</comment>
<dbReference type="InterPro" id="IPR029063">
    <property type="entry name" value="SAM-dependent_MTases_sf"/>
</dbReference>
<keyword evidence="4" id="KW-0949">S-adenosyl-L-methionine</keyword>
<evidence type="ECO:0000313" key="6">
    <source>
        <dbReference type="EMBL" id="KAK2645451.1"/>
    </source>
</evidence>
<keyword evidence="2" id="KW-0489">Methyltransferase</keyword>
<evidence type="ECO:0000256" key="4">
    <source>
        <dbReference type="ARBA" id="ARBA00022691"/>
    </source>
</evidence>
<dbReference type="PANTHER" id="PTHR10509">
    <property type="entry name" value="O-METHYLTRANSFERASE-RELATED"/>
    <property type="match status" value="1"/>
</dbReference>
<evidence type="ECO:0000256" key="1">
    <source>
        <dbReference type="ARBA" id="ARBA00001968"/>
    </source>
</evidence>